<accession>A0A5B7JWF2</accession>
<reference evidence="2 3" key="1">
    <citation type="submission" date="2019-05" db="EMBL/GenBank/DDBJ databases">
        <title>Another draft genome of Portunus trituberculatus and its Hox gene families provides insights of decapod evolution.</title>
        <authorList>
            <person name="Jeong J.-H."/>
            <person name="Song I."/>
            <person name="Kim S."/>
            <person name="Choi T."/>
            <person name="Kim D."/>
            <person name="Ryu S."/>
            <person name="Kim W."/>
        </authorList>
    </citation>
    <scope>NUCLEOTIDE SEQUENCE [LARGE SCALE GENOMIC DNA]</scope>
    <source>
        <tissue evidence="2">Muscle</tissue>
    </source>
</reference>
<name>A0A5B7JWF2_PORTR</name>
<gene>
    <name evidence="2" type="ORF">E2C01_095850</name>
</gene>
<evidence type="ECO:0000313" key="3">
    <source>
        <dbReference type="Proteomes" id="UP000324222"/>
    </source>
</evidence>
<dbReference type="AlphaFoldDB" id="A0A5B7JWF2"/>
<proteinExistence type="predicted"/>
<evidence type="ECO:0000256" key="1">
    <source>
        <dbReference type="SAM" id="MobiDB-lite"/>
    </source>
</evidence>
<protein>
    <submittedName>
        <fullName evidence="2">Uncharacterized protein</fullName>
    </submittedName>
</protein>
<organism evidence="2 3">
    <name type="scientific">Portunus trituberculatus</name>
    <name type="common">Swimming crab</name>
    <name type="synonym">Neptunus trituberculatus</name>
    <dbReference type="NCBI Taxonomy" id="210409"/>
    <lineage>
        <taxon>Eukaryota</taxon>
        <taxon>Metazoa</taxon>
        <taxon>Ecdysozoa</taxon>
        <taxon>Arthropoda</taxon>
        <taxon>Crustacea</taxon>
        <taxon>Multicrustacea</taxon>
        <taxon>Malacostraca</taxon>
        <taxon>Eumalacostraca</taxon>
        <taxon>Eucarida</taxon>
        <taxon>Decapoda</taxon>
        <taxon>Pleocyemata</taxon>
        <taxon>Brachyura</taxon>
        <taxon>Eubrachyura</taxon>
        <taxon>Portunoidea</taxon>
        <taxon>Portunidae</taxon>
        <taxon>Portuninae</taxon>
        <taxon>Portunus</taxon>
    </lineage>
</organism>
<dbReference type="Proteomes" id="UP000324222">
    <property type="component" value="Unassembled WGS sequence"/>
</dbReference>
<sequence length="113" mass="13215">METPESHTQRSHIPAYMSTPDIHMNTPSMYKDLQYIHKATNVHFTPSNIHKNSSHIQMSTANMDMRTPYKHTHPYNTPSATVCPTPSRMQAKIDKYKLHSYRLLRARLHTARR</sequence>
<comment type="caution">
    <text evidence="2">The sequence shown here is derived from an EMBL/GenBank/DDBJ whole genome shotgun (WGS) entry which is preliminary data.</text>
</comment>
<dbReference type="EMBL" id="VSRR010122675">
    <property type="protein sequence ID" value="MPD00383.1"/>
    <property type="molecule type" value="Genomic_DNA"/>
</dbReference>
<feature type="region of interest" description="Disordered" evidence="1">
    <location>
        <begin position="1"/>
        <end position="20"/>
    </location>
</feature>
<evidence type="ECO:0000313" key="2">
    <source>
        <dbReference type="EMBL" id="MPD00383.1"/>
    </source>
</evidence>
<keyword evidence="3" id="KW-1185">Reference proteome</keyword>